<dbReference type="Proteomes" id="UP000219286">
    <property type="component" value="Unassembled WGS sequence"/>
</dbReference>
<name>A0A2H2ZN13_TRIPA</name>
<keyword evidence="2" id="KW-1185">Reference proteome</keyword>
<gene>
    <name evidence="1" type="ORF">A9Z42_0010110</name>
</gene>
<comment type="caution">
    <text evidence="1">The sequence shown here is derived from an EMBL/GenBank/DDBJ whole genome shotgun (WGS) entry which is preliminary data.</text>
</comment>
<organism evidence="1 2">
    <name type="scientific">Trichoderma parareesei</name>
    <name type="common">Filamentous fungus</name>
    <dbReference type="NCBI Taxonomy" id="858221"/>
    <lineage>
        <taxon>Eukaryota</taxon>
        <taxon>Fungi</taxon>
        <taxon>Dikarya</taxon>
        <taxon>Ascomycota</taxon>
        <taxon>Pezizomycotina</taxon>
        <taxon>Sordariomycetes</taxon>
        <taxon>Hypocreomycetidae</taxon>
        <taxon>Hypocreales</taxon>
        <taxon>Hypocreaceae</taxon>
        <taxon>Trichoderma</taxon>
    </lineage>
</organism>
<dbReference type="AlphaFoldDB" id="A0A2H2ZN13"/>
<sequence>MHQQKVKASLKALRTLKEIERELKLFGLTNQGAAAIVRFANTLKSVRKLRASHILLLTPGRRLHPPSPLSQHVWNQDEIEDELPASDGLLGEEETEDASSAYDDETFHSAEEVVTFDFSHDILPEFEDHFGRRHPAFSLKLKPRLKLKATKSDDLSNKNDNGRG</sequence>
<dbReference type="EMBL" id="LFMI01000142">
    <property type="protein sequence ID" value="OTA00734.1"/>
    <property type="molecule type" value="Genomic_DNA"/>
</dbReference>
<evidence type="ECO:0000313" key="2">
    <source>
        <dbReference type="Proteomes" id="UP000219286"/>
    </source>
</evidence>
<protein>
    <submittedName>
        <fullName evidence="1">Uncharacterized protein</fullName>
    </submittedName>
</protein>
<reference evidence="1 2" key="1">
    <citation type="journal article" date="2015" name="Genome Announc.">
        <title>Genome sequence and annotation of Trichoderma parareesei, the ancestor of the cellulase producer Trichoderma reesei.</title>
        <authorList>
            <person name="Yang D."/>
            <person name="Pomraning K."/>
            <person name="Kopchinskiy A."/>
            <person name="Karimi Aghcheh R."/>
            <person name="Atanasova L."/>
            <person name="Chenthamara K."/>
            <person name="Baker S.E."/>
            <person name="Zhang R."/>
            <person name="Shen Q."/>
            <person name="Freitag M."/>
            <person name="Kubicek C.P."/>
            <person name="Druzhinina I.S."/>
        </authorList>
    </citation>
    <scope>NUCLEOTIDE SEQUENCE [LARGE SCALE GENOMIC DNA]</scope>
    <source>
        <strain evidence="1 2">CBS 125925</strain>
    </source>
</reference>
<evidence type="ECO:0000313" key="1">
    <source>
        <dbReference type="EMBL" id="OTA00734.1"/>
    </source>
</evidence>
<accession>A0A2H2ZN13</accession>
<proteinExistence type="predicted"/>
<dbReference type="OrthoDB" id="4898274at2759"/>